<evidence type="ECO:0000256" key="5">
    <source>
        <dbReference type="ARBA" id="ARBA00022777"/>
    </source>
</evidence>
<dbReference type="PROSITE" id="PS00108">
    <property type="entry name" value="PROTEIN_KINASE_ST"/>
    <property type="match status" value="1"/>
</dbReference>
<dbReference type="EC" id="2.7.11.1" evidence="1"/>
<comment type="catalytic activity">
    <reaction evidence="8">
        <text>L-seryl-[protein] + ATP = O-phospho-L-seryl-[protein] + ADP + H(+)</text>
        <dbReference type="Rhea" id="RHEA:17989"/>
        <dbReference type="Rhea" id="RHEA-COMP:9863"/>
        <dbReference type="Rhea" id="RHEA-COMP:11604"/>
        <dbReference type="ChEBI" id="CHEBI:15378"/>
        <dbReference type="ChEBI" id="CHEBI:29999"/>
        <dbReference type="ChEBI" id="CHEBI:30616"/>
        <dbReference type="ChEBI" id="CHEBI:83421"/>
        <dbReference type="ChEBI" id="CHEBI:456216"/>
        <dbReference type="EC" id="2.7.11.1"/>
    </reaction>
</comment>
<keyword evidence="3" id="KW-0808">Transferase</keyword>
<sequence>MLAPVYCNVKKPVLDRDSEVEPATSMASHSKFKCSLKNIFSWKRGKKETCSLKATVVTEDVLVVGATSVIDHVRIESVIALDIHSLQALYDMYDALHSPTTLDARRHQRYGLVPPAFLEVPLPPPQASPLDIARPSCHLSFLTEDEDENEDADFLLQEVPSYLRPTTPSVGSPISRSSVPDVRRTMDIREMQLLQVLGEGGSGKVYHVRDRVSRVKMALKVVEKEGKPEEVLEVWAEERFMAEKLSDSPWFVNMLASWHDNANLYIAMTAYPTDLDSEIYRCGVIEPERARFYMAEIIIALNELHSRGIMHRDVKGPNILIDREGHIVLADFGLSKDFGKRPNTPERTFQPYWHFTRELERVEPDELHKLHFVVSDYRGSELEMAPEVHLHEPHSFGVDFWSAAVVLYWMLTGRAPWSEPTEEEYEDGSPVDVKPLAARITKDPLVFKNEDDVDEVTMDFLTRMLVKIPKRRLRISTQVQTHAYFNGLDWSLMEQRRVPAPWIPEDEICPSVYEPSDSPDFEPGNAYAVGADPDPNFTFISPSAACLLAPVAEDWEESESDEASSESEESVVEIVTYLDENSYYDQSGSRDLEDIGEAWDCFIIYPPSASPCGPGLVKNWFTAQDIKSLHPLALPRSRHCPRTTSPVDEVVPEQVATPVGEHLRSASGIRIFSRLKGWLSKLWNVK</sequence>
<keyword evidence="2" id="KW-0723">Serine/threonine-protein kinase</keyword>
<dbReference type="PROSITE" id="PS51285">
    <property type="entry name" value="AGC_KINASE_CTER"/>
    <property type="match status" value="1"/>
</dbReference>
<comment type="caution">
    <text evidence="12">The sequence shown here is derived from an EMBL/GenBank/DDBJ whole genome shotgun (WGS) entry which is preliminary data.</text>
</comment>
<proteinExistence type="predicted"/>
<dbReference type="InterPro" id="IPR050236">
    <property type="entry name" value="Ser_Thr_kinase_AGC"/>
</dbReference>
<keyword evidence="13" id="KW-1185">Reference proteome</keyword>
<dbReference type="InterPro" id="IPR000719">
    <property type="entry name" value="Prot_kinase_dom"/>
</dbReference>
<evidence type="ECO:0000256" key="7">
    <source>
        <dbReference type="ARBA" id="ARBA00047899"/>
    </source>
</evidence>
<dbReference type="InterPro" id="IPR017441">
    <property type="entry name" value="Protein_kinase_ATP_BS"/>
</dbReference>
<dbReference type="InterPro" id="IPR000961">
    <property type="entry name" value="AGC-kinase_C"/>
</dbReference>
<protein>
    <recommendedName>
        <fullName evidence="1">non-specific serine/threonine protein kinase</fullName>
        <ecNumber evidence="1">2.7.11.1</ecNumber>
    </recommendedName>
</protein>
<dbReference type="Pfam" id="PF00069">
    <property type="entry name" value="Pkinase"/>
    <property type="match status" value="1"/>
</dbReference>
<feature type="binding site" evidence="9">
    <location>
        <position position="220"/>
    </location>
    <ligand>
        <name>ATP</name>
        <dbReference type="ChEBI" id="CHEBI:30616"/>
    </ligand>
</feature>
<dbReference type="PROSITE" id="PS00107">
    <property type="entry name" value="PROTEIN_KINASE_ATP"/>
    <property type="match status" value="1"/>
</dbReference>
<feature type="domain" description="AGC-kinase C-terminal" evidence="11">
    <location>
        <begin position="486"/>
        <end position="587"/>
    </location>
</feature>
<dbReference type="SUPFAM" id="SSF56112">
    <property type="entry name" value="Protein kinase-like (PK-like)"/>
    <property type="match status" value="1"/>
</dbReference>
<dbReference type="PANTHER" id="PTHR24356">
    <property type="entry name" value="SERINE/THREONINE-PROTEIN KINASE"/>
    <property type="match status" value="1"/>
</dbReference>
<dbReference type="GO" id="GO:0004674">
    <property type="term" value="F:protein serine/threonine kinase activity"/>
    <property type="evidence" value="ECO:0007669"/>
    <property type="project" value="UniProtKB-KW"/>
</dbReference>
<name>A0A8H4QUF9_9AGAR</name>
<evidence type="ECO:0000256" key="8">
    <source>
        <dbReference type="ARBA" id="ARBA00048679"/>
    </source>
</evidence>
<accession>A0A8H4QUF9</accession>
<evidence type="ECO:0000256" key="4">
    <source>
        <dbReference type="ARBA" id="ARBA00022741"/>
    </source>
</evidence>
<evidence type="ECO:0000259" key="11">
    <source>
        <dbReference type="PROSITE" id="PS51285"/>
    </source>
</evidence>
<evidence type="ECO:0000256" key="2">
    <source>
        <dbReference type="ARBA" id="ARBA00022527"/>
    </source>
</evidence>
<evidence type="ECO:0000313" key="12">
    <source>
        <dbReference type="EMBL" id="KAF4617124.1"/>
    </source>
</evidence>
<evidence type="ECO:0000256" key="6">
    <source>
        <dbReference type="ARBA" id="ARBA00022840"/>
    </source>
</evidence>
<keyword evidence="6 9" id="KW-0067">ATP-binding</keyword>
<gene>
    <name evidence="12" type="ORF">D9613_005780</name>
</gene>
<keyword evidence="5" id="KW-0418">Kinase</keyword>
<dbReference type="EMBL" id="JAACJL010000030">
    <property type="protein sequence ID" value="KAF4617124.1"/>
    <property type="molecule type" value="Genomic_DNA"/>
</dbReference>
<dbReference type="AlphaFoldDB" id="A0A8H4QUF9"/>
<dbReference type="InterPro" id="IPR008271">
    <property type="entry name" value="Ser/Thr_kinase_AS"/>
</dbReference>
<evidence type="ECO:0000259" key="10">
    <source>
        <dbReference type="PROSITE" id="PS50011"/>
    </source>
</evidence>
<reference evidence="12 13" key="1">
    <citation type="submission" date="2019-12" db="EMBL/GenBank/DDBJ databases">
        <authorList>
            <person name="Floudas D."/>
            <person name="Bentzer J."/>
            <person name="Ahren D."/>
            <person name="Johansson T."/>
            <person name="Persson P."/>
            <person name="Tunlid A."/>
        </authorList>
    </citation>
    <scope>NUCLEOTIDE SEQUENCE [LARGE SCALE GENOMIC DNA]</scope>
    <source>
        <strain evidence="12 13">CBS 102.39</strain>
    </source>
</reference>
<feature type="domain" description="Protein kinase" evidence="10">
    <location>
        <begin position="191"/>
        <end position="485"/>
    </location>
</feature>
<dbReference type="PROSITE" id="PS50011">
    <property type="entry name" value="PROTEIN_KINASE_DOM"/>
    <property type="match status" value="1"/>
</dbReference>
<dbReference type="GO" id="GO:0005524">
    <property type="term" value="F:ATP binding"/>
    <property type="evidence" value="ECO:0007669"/>
    <property type="project" value="UniProtKB-UniRule"/>
</dbReference>
<comment type="catalytic activity">
    <reaction evidence="7">
        <text>L-threonyl-[protein] + ATP = O-phospho-L-threonyl-[protein] + ADP + H(+)</text>
        <dbReference type="Rhea" id="RHEA:46608"/>
        <dbReference type="Rhea" id="RHEA-COMP:11060"/>
        <dbReference type="Rhea" id="RHEA-COMP:11605"/>
        <dbReference type="ChEBI" id="CHEBI:15378"/>
        <dbReference type="ChEBI" id="CHEBI:30013"/>
        <dbReference type="ChEBI" id="CHEBI:30616"/>
        <dbReference type="ChEBI" id="CHEBI:61977"/>
        <dbReference type="ChEBI" id="CHEBI:456216"/>
        <dbReference type="EC" id="2.7.11.1"/>
    </reaction>
</comment>
<organism evidence="12 13">
    <name type="scientific">Agrocybe pediades</name>
    <dbReference type="NCBI Taxonomy" id="84607"/>
    <lineage>
        <taxon>Eukaryota</taxon>
        <taxon>Fungi</taxon>
        <taxon>Dikarya</taxon>
        <taxon>Basidiomycota</taxon>
        <taxon>Agaricomycotina</taxon>
        <taxon>Agaricomycetes</taxon>
        <taxon>Agaricomycetidae</taxon>
        <taxon>Agaricales</taxon>
        <taxon>Agaricineae</taxon>
        <taxon>Strophariaceae</taxon>
        <taxon>Agrocybe</taxon>
    </lineage>
</organism>
<dbReference type="Proteomes" id="UP000521872">
    <property type="component" value="Unassembled WGS sequence"/>
</dbReference>
<evidence type="ECO:0000256" key="1">
    <source>
        <dbReference type="ARBA" id="ARBA00012513"/>
    </source>
</evidence>
<evidence type="ECO:0000256" key="9">
    <source>
        <dbReference type="PROSITE-ProRule" id="PRU10141"/>
    </source>
</evidence>
<dbReference type="InterPro" id="IPR011009">
    <property type="entry name" value="Kinase-like_dom_sf"/>
</dbReference>
<evidence type="ECO:0000256" key="3">
    <source>
        <dbReference type="ARBA" id="ARBA00022679"/>
    </source>
</evidence>
<dbReference type="Gene3D" id="3.30.200.20">
    <property type="entry name" value="Phosphorylase Kinase, domain 1"/>
    <property type="match status" value="1"/>
</dbReference>
<dbReference type="Gene3D" id="1.10.510.10">
    <property type="entry name" value="Transferase(Phosphotransferase) domain 1"/>
    <property type="match status" value="1"/>
</dbReference>
<keyword evidence="4 9" id="KW-0547">Nucleotide-binding</keyword>
<evidence type="ECO:0000313" key="13">
    <source>
        <dbReference type="Proteomes" id="UP000521872"/>
    </source>
</evidence>
<dbReference type="SMART" id="SM00220">
    <property type="entry name" value="S_TKc"/>
    <property type="match status" value="1"/>
</dbReference>